<feature type="transmembrane region" description="Helical" evidence="1">
    <location>
        <begin position="44"/>
        <end position="61"/>
    </location>
</feature>
<feature type="transmembrane region" description="Helical" evidence="1">
    <location>
        <begin position="249"/>
        <end position="270"/>
    </location>
</feature>
<keyword evidence="1" id="KW-1133">Transmembrane helix</keyword>
<dbReference type="Proteomes" id="UP000320580">
    <property type="component" value="Chromosome"/>
</dbReference>
<feature type="transmembrane region" description="Helical" evidence="1">
    <location>
        <begin position="359"/>
        <end position="376"/>
    </location>
</feature>
<feature type="transmembrane region" description="Helical" evidence="1">
    <location>
        <begin position="187"/>
        <end position="211"/>
    </location>
</feature>
<feature type="transmembrane region" description="Helical" evidence="1">
    <location>
        <begin position="104"/>
        <end position="124"/>
    </location>
</feature>
<feature type="transmembrane region" description="Helical" evidence="1">
    <location>
        <begin position="382"/>
        <end position="399"/>
    </location>
</feature>
<feature type="transmembrane region" description="Helical" evidence="1">
    <location>
        <begin position="329"/>
        <end position="347"/>
    </location>
</feature>
<evidence type="ECO:0000256" key="1">
    <source>
        <dbReference type="SAM" id="Phobius"/>
    </source>
</evidence>
<reference evidence="2 3" key="1">
    <citation type="submission" date="2019-07" db="EMBL/GenBank/DDBJ databases">
        <authorList>
            <person name="Zhu P."/>
        </authorList>
    </citation>
    <scope>NUCLEOTIDE SEQUENCE [LARGE SCALE GENOMIC DNA]</scope>
    <source>
        <strain evidence="2 3">SSL-25</strain>
    </source>
</reference>
<keyword evidence="3" id="KW-1185">Reference proteome</keyword>
<feature type="transmembrane region" description="Helical" evidence="1">
    <location>
        <begin position="73"/>
        <end position="92"/>
    </location>
</feature>
<evidence type="ECO:0000313" key="3">
    <source>
        <dbReference type="Proteomes" id="UP000320580"/>
    </source>
</evidence>
<dbReference type="AlphaFoldDB" id="A0A5B8JEJ7"/>
<feature type="transmembrane region" description="Helical" evidence="1">
    <location>
        <begin position="296"/>
        <end position="317"/>
    </location>
</feature>
<keyword evidence="1" id="KW-0472">Membrane</keyword>
<evidence type="ECO:0000313" key="2">
    <source>
        <dbReference type="EMBL" id="QDY80185.1"/>
    </source>
</evidence>
<dbReference type="OrthoDB" id="7698234at2"/>
<feature type="transmembrane region" description="Helical" evidence="1">
    <location>
        <begin position="130"/>
        <end position="149"/>
    </location>
</feature>
<keyword evidence="1" id="KW-0812">Transmembrane</keyword>
<organism evidence="2 3">
    <name type="scientific">Streptomyces qinzhouensis</name>
    <dbReference type="NCBI Taxonomy" id="2599401"/>
    <lineage>
        <taxon>Bacteria</taxon>
        <taxon>Bacillati</taxon>
        <taxon>Actinomycetota</taxon>
        <taxon>Actinomycetes</taxon>
        <taxon>Kitasatosporales</taxon>
        <taxon>Streptomycetaceae</taxon>
        <taxon>Streptomyces</taxon>
    </lineage>
</organism>
<feature type="transmembrane region" description="Helical" evidence="1">
    <location>
        <begin position="161"/>
        <end position="181"/>
    </location>
</feature>
<dbReference type="EMBL" id="CP042266">
    <property type="protein sequence ID" value="QDY80185.1"/>
    <property type="molecule type" value="Genomic_DNA"/>
</dbReference>
<name>A0A5B8JEJ7_9ACTN</name>
<dbReference type="PANTHER" id="PTHR36840:SF1">
    <property type="entry name" value="BLL5714 PROTEIN"/>
    <property type="match status" value="1"/>
</dbReference>
<feature type="transmembrane region" description="Helical" evidence="1">
    <location>
        <begin position="223"/>
        <end position="243"/>
    </location>
</feature>
<dbReference type="Pfam" id="PF06772">
    <property type="entry name" value="LtrA"/>
    <property type="match status" value="1"/>
</dbReference>
<proteinExistence type="predicted"/>
<accession>A0A5B8JEJ7</accession>
<dbReference type="KEGG" id="sqz:FQU76_30865"/>
<gene>
    <name evidence="2" type="ORF">FQU76_30865</name>
</gene>
<dbReference type="InterPro" id="IPR010640">
    <property type="entry name" value="Low_temperature_requirement_A"/>
</dbReference>
<dbReference type="PANTHER" id="PTHR36840">
    <property type="entry name" value="BLL5714 PROTEIN"/>
    <property type="match status" value="1"/>
</dbReference>
<sequence length="409" mass="43372">MRGSAECRPYRKTSCAQAEEVSDATRPGPVSQGQGQGQEQRANWFELFFDLVFVATLYVMAHELRGDPSPADFGAFLILFFPAWWGWVNLMMTVNVFGPANPRALAMLVAAVPGFGLMAAASPEGLGDRAWAYALGAAWVRLVHLPLWWGRTHRGEALLPWWQPLLYGLLPAALWAASAAVPGAGRFVLWAVAVGLEILLLTAGGGLSGAFGAMSAGHLVERVGLFVVIALGESVLTTVTTLADSFTPASGTAALAGFATITVLAGDYYLRGSPGAARVLDLAERTRAAGAIRDSVMYLPFLLLSGIAVLAAALGTAVTEPLHTLPPGALWALCGGLLAFHTANAALSLRFGDRPRALLSWYPLCPVLDFGVLYPAGLVLPAWATVAVAALLIGGHLWLTSRPRRQRRH</sequence>
<protein>
    <submittedName>
        <fullName evidence="2">Low temperature requirement protein A</fullName>
    </submittedName>
</protein>